<keyword evidence="4" id="KW-1185">Reference proteome</keyword>
<dbReference type="Proteomes" id="UP000320244">
    <property type="component" value="Unassembled WGS sequence"/>
</dbReference>
<comment type="similarity">
    <text evidence="1">Belongs to the UPF0225 family.</text>
</comment>
<evidence type="ECO:0000313" key="3">
    <source>
        <dbReference type="EMBL" id="TWP34879.1"/>
    </source>
</evidence>
<reference evidence="3 4" key="1">
    <citation type="submission" date="2019-05" db="EMBL/GenBank/DDBJ databases">
        <authorList>
            <person name="Lee S.D."/>
        </authorList>
    </citation>
    <scope>NUCLEOTIDE SEQUENCE [LARGE SCALE GENOMIC DNA]</scope>
    <source>
        <strain evidence="3 4">C5-26</strain>
    </source>
</reference>
<sequence>MIDARGCPCGSGQPYDGCCGPLHRGERQALTAESLMRSRYAAFAVRDGEYLWRTWHPRNRPPAVILDPDREWVALRITDVVDGTADDAAGIVEFTARFRQITDGATGEQHERSTFARRAGRWFYVDSL</sequence>
<dbReference type="OrthoDB" id="21421at2"/>
<dbReference type="InterPro" id="IPR023006">
    <property type="entry name" value="YchJ-like"/>
</dbReference>
<dbReference type="InterPro" id="IPR032710">
    <property type="entry name" value="NTF2-like_dom_sf"/>
</dbReference>
<dbReference type="SUPFAM" id="SSF54427">
    <property type="entry name" value="NTF2-like"/>
    <property type="match status" value="1"/>
</dbReference>
<dbReference type="EMBL" id="VCQV01000024">
    <property type="protein sequence ID" value="TWP34879.1"/>
    <property type="molecule type" value="Genomic_DNA"/>
</dbReference>
<dbReference type="HAMAP" id="MF_00612">
    <property type="entry name" value="UPF0225"/>
    <property type="match status" value="1"/>
</dbReference>
<proteinExistence type="inferred from homology"/>
<comment type="caution">
    <text evidence="3">The sequence shown here is derived from an EMBL/GenBank/DDBJ whole genome shotgun (WGS) entry which is preliminary data.</text>
</comment>
<dbReference type="Gene3D" id="3.10.450.50">
    <property type="match status" value="1"/>
</dbReference>
<evidence type="ECO:0000256" key="1">
    <source>
        <dbReference type="HAMAP-Rule" id="MF_00612"/>
    </source>
</evidence>
<reference evidence="3 4" key="2">
    <citation type="submission" date="2019-08" db="EMBL/GenBank/DDBJ databases">
        <title>Jejuicoccus antrihumi gen. nov., sp. nov., a new member of the family Dermacoccaceae isolated from a cave.</title>
        <authorList>
            <person name="Schumann P."/>
            <person name="Kim I.S."/>
        </authorList>
    </citation>
    <scope>NUCLEOTIDE SEQUENCE [LARGE SCALE GENOMIC DNA]</scope>
    <source>
        <strain evidence="3 4">C5-26</strain>
    </source>
</reference>
<evidence type="ECO:0000313" key="4">
    <source>
        <dbReference type="Proteomes" id="UP000320244"/>
    </source>
</evidence>
<dbReference type="AlphaFoldDB" id="A0A563DXM8"/>
<evidence type="ECO:0000259" key="2">
    <source>
        <dbReference type="Pfam" id="PF17775"/>
    </source>
</evidence>
<organism evidence="3 4">
    <name type="scientific">Leekyejoonella antrihumi</name>
    <dbReference type="NCBI Taxonomy" id="1660198"/>
    <lineage>
        <taxon>Bacteria</taxon>
        <taxon>Bacillati</taxon>
        <taxon>Actinomycetota</taxon>
        <taxon>Actinomycetes</taxon>
        <taxon>Micrococcales</taxon>
        <taxon>Dermacoccaceae</taxon>
        <taxon>Leekyejoonella</taxon>
    </lineage>
</organism>
<dbReference type="InterPro" id="IPR048469">
    <property type="entry name" value="YchJ-like_M"/>
</dbReference>
<name>A0A563DXM8_9MICO</name>
<protein>
    <recommendedName>
        <fullName evidence="1">UPF0225 protein FGL98_16130</fullName>
    </recommendedName>
</protein>
<gene>
    <name evidence="3" type="ORF">FGL98_16130</name>
</gene>
<dbReference type="Pfam" id="PF17775">
    <property type="entry name" value="YchJ_M-like"/>
    <property type="match status" value="1"/>
</dbReference>
<dbReference type="RefSeq" id="WP_146318306.1">
    <property type="nucleotide sequence ID" value="NZ_VCQV01000024.1"/>
</dbReference>
<accession>A0A563DXM8</accession>
<feature type="domain" description="YchJ-like middle NTF2-like" evidence="2">
    <location>
        <begin position="31"/>
        <end position="127"/>
    </location>
</feature>